<dbReference type="AlphaFoldDB" id="A0A8T0T5A5"/>
<evidence type="ECO:0000256" key="2">
    <source>
        <dbReference type="SAM" id="Phobius"/>
    </source>
</evidence>
<sequence length="130" mass="14560">MSSVSPKKTPLLDKEESRNRGMNQGLEDSGGGGFSWLTALGFAFLTFNSGMAIYRSDGDRGAVAFVVASPPSCRRWWRSWSGPWPSPPSAEASTPSSSTWTRPPSWRRRGTCECCRRARWRLLTGRWEML</sequence>
<evidence type="ECO:0000256" key="1">
    <source>
        <dbReference type="SAM" id="MobiDB-lite"/>
    </source>
</evidence>
<feature type="transmembrane region" description="Helical" evidence="2">
    <location>
        <begin position="34"/>
        <end position="54"/>
    </location>
</feature>
<organism evidence="3 4">
    <name type="scientific">Panicum virgatum</name>
    <name type="common">Blackwell switchgrass</name>
    <dbReference type="NCBI Taxonomy" id="38727"/>
    <lineage>
        <taxon>Eukaryota</taxon>
        <taxon>Viridiplantae</taxon>
        <taxon>Streptophyta</taxon>
        <taxon>Embryophyta</taxon>
        <taxon>Tracheophyta</taxon>
        <taxon>Spermatophyta</taxon>
        <taxon>Magnoliopsida</taxon>
        <taxon>Liliopsida</taxon>
        <taxon>Poales</taxon>
        <taxon>Poaceae</taxon>
        <taxon>PACMAD clade</taxon>
        <taxon>Panicoideae</taxon>
        <taxon>Panicodae</taxon>
        <taxon>Paniceae</taxon>
        <taxon>Panicinae</taxon>
        <taxon>Panicum</taxon>
        <taxon>Panicum sect. Hiantes</taxon>
    </lineage>
</organism>
<keyword evidence="4" id="KW-1185">Reference proteome</keyword>
<reference evidence="3" key="1">
    <citation type="submission" date="2020-05" db="EMBL/GenBank/DDBJ databases">
        <title>WGS assembly of Panicum virgatum.</title>
        <authorList>
            <person name="Lovell J.T."/>
            <person name="Jenkins J."/>
            <person name="Shu S."/>
            <person name="Juenger T.E."/>
            <person name="Schmutz J."/>
        </authorList>
    </citation>
    <scope>NUCLEOTIDE SEQUENCE</scope>
    <source>
        <strain evidence="3">AP13</strain>
    </source>
</reference>
<keyword evidence="2" id="KW-0812">Transmembrane</keyword>
<dbReference type="Proteomes" id="UP000823388">
    <property type="component" value="Chromosome 4N"/>
</dbReference>
<keyword evidence="2" id="KW-0472">Membrane</keyword>
<proteinExistence type="predicted"/>
<evidence type="ECO:0000313" key="3">
    <source>
        <dbReference type="EMBL" id="KAG2606892.1"/>
    </source>
</evidence>
<name>A0A8T0T5A5_PANVG</name>
<gene>
    <name evidence="3" type="ORF">PVAP13_4NG221909</name>
</gene>
<feature type="compositionally biased region" description="Basic and acidic residues" evidence="1">
    <location>
        <begin position="10"/>
        <end position="19"/>
    </location>
</feature>
<protein>
    <submittedName>
        <fullName evidence="3">Uncharacterized protein</fullName>
    </submittedName>
</protein>
<feature type="compositionally biased region" description="Low complexity" evidence="1">
    <location>
        <begin position="82"/>
        <end position="104"/>
    </location>
</feature>
<feature type="region of interest" description="Disordered" evidence="1">
    <location>
        <begin position="1"/>
        <end position="30"/>
    </location>
</feature>
<dbReference type="InterPro" id="IPR045501">
    <property type="entry name" value="DUF6490"/>
</dbReference>
<dbReference type="EMBL" id="CM029044">
    <property type="protein sequence ID" value="KAG2606892.1"/>
    <property type="molecule type" value="Genomic_DNA"/>
</dbReference>
<feature type="region of interest" description="Disordered" evidence="1">
    <location>
        <begin position="82"/>
        <end position="106"/>
    </location>
</feature>
<comment type="caution">
    <text evidence="3">The sequence shown here is derived from an EMBL/GenBank/DDBJ whole genome shotgun (WGS) entry which is preliminary data.</text>
</comment>
<evidence type="ECO:0000313" key="4">
    <source>
        <dbReference type="Proteomes" id="UP000823388"/>
    </source>
</evidence>
<accession>A0A8T0T5A5</accession>
<dbReference type="Pfam" id="PF20100">
    <property type="entry name" value="DUF6490"/>
    <property type="match status" value="1"/>
</dbReference>
<keyword evidence="2" id="KW-1133">Transmembrane helix</keyword>